<dbReference type="Proteomes" id="UP000515909">
    <property type="component" value="Chromosome"/>
</dbReference>
<dbReference type="KEGG" id="cfem:HCR03_17985"/>
<feature type="transmembrane region" description="Helical" evidence="1">
    <location>
        <begin position="84"/>
        <end position="104"/>
    </location>
</feature>
<keyword evidence="1" id="KW-0472">Membrane</keyword>
<organism evidence="2 3">
    <name type="scientific">Caproicibacter fermentans</name>
    <dbReference type="NCBI Taxonomy" id="2576756"/>
    <lineage>
        <taxon>Bacteria</taxon>
        <taxon>Bacillati</taxon>
        <taxon>Bacillota</taxon>
        <taxon>Clostridia</taxon>
        <taxon>Eubacteriales</taxon>
        <taxon>Acutalibacteraceae</taxon>
        <taxon>Caproicibacter</taxon>
    </lineage>
</organism>
<reference evidence="2 3" key="1">
    <citation type="submission" date="2020-08" db="EMBL/GenBank/DDBJ databases">
        <title>The isolate Caproiciproducens sp. 7D4C2 produces n-caproate at mildly acidic conditions from hexoses: genome and rBOX comparison with related strains and chain-elongating bacteria.</title>
        <authorList>
            <person name="Esquivel-Elizondo S."/>
            <person name="Bagci C."/>
            <person name="Temovska M."/>
            <person name="Jeon B.S."/>
            <person name="Bessarab I."/>
            <person name="Williams R.B.H."/>
            <person name="Huson D.H."/>
            <person name="Angenent L.T."/>
        </authorList>
    </citation>
    <scope>NUCLEOTIDE SEQUENCE [LARGE SCALE GENOMIC DNA]</scope>
    <source>
        <strain evidence="2 3">7D4C2</strain>
    </source>
</reference>
<feature type="transmembrane region" description="Helical" evidence="1">
    <location>
        <begin position="51"/>
        <end position="72"/>
    </location>
</feature>
<dbReference type="EMBL" id="CP060286">
    <property type="protein sequence ID" value="QNK40506.1"/>
    <property type="molecule type" value="Genomic_DNA"/>
</dbReference>
<dbReference type="AlphaFoldDB" id="A0A7G8TA65"/>
<accession>A0A7G8TA65</accession>
<dbReference type="RefSeq" id="WP_187035750.1">
    <property type="nucleotide sequence ID" value="NZ_CP060286.1"/>
</dbReference>
<sequence length="113" mass="12906">MRKKTKIAIALIWQGFIALISPIWIGFIYMFITGHGKGYSYDLRSETDISIMIGAIALIFLLVATLPVSIWLGNTFYHKEKWMWVIPILLFVVLFAIAVMLIGFNNFLSMFGL</sequence>
<evidence type="ECO:0000313" key="3">
    <source>
        <dbReference type="Proteomes" id="UP000515909"/>
    </source>
</evidence>
<protein>
    <submittedName>
        <fullName evidence="2">Uncharacterized protein</fullName>
    </submittedName>
</protein>
<keyword evidence="1" id="KW-0812">Transmembrane</keyword>
<gene>
    <name evidence="2" type="ORF">HCR03_17985</name>
</gene>
<evidence type="ECO:0000256" key="1">
    <source>
        <dbReference type="SAM" id="Phobius"/>
    </source>
</evidence>
<proteinExistence type="predicted"/>
<keyword evidence="1" id="KW-1133">Transmembrane helix</keyword>
<name>A0A7G8TA65_9FIRM</name>
<feature type="transmembrane region" description="Helical" evidence="1">
    <location>
        <begin position="7"/>
        <end position="31"/>
    </location>
</feature>
<evidence type="ECO:0000313" key="2">
    <source>
        <dbReference type="EMBL" id="QNK40506.1"/>
    </source>
</evidence>